<dbReference type="SUPFAM" id="SSF51316">
    <property type="entry name" value="Mss4-like"/>
    <property type="match status" value="1"/>
</dbReference>
<dbReference type="InterPro" id="IPR006913">
    <property type="entry name" value="CENP-V/GFA"/>
</dbReference>
<sequence length="137" mass="15295">MEQHYEGGCHCGAVQYEVDLDLEKGTIRCNCSLCSKSRAWFAFTPADKFQLKSGDDSLTRYRWTPPNRPQPNLTYYTCSTCGVRTHAGGMDPKGQHMVAVQVATLEGADPDALATSVHYVDGRHDRFDREPEHSDAL</sequence>
<keyword evidence="3" id="KW-0862">Zinc</keyword>
<evidence type="ECO:0000313" key="6">
    <source>
        <dbReference type="Proteomes" id="UP000516105"/>
    </source>
</evidence>
<feature type="domain" description="CENP-V/GFA" evidence="4">
    <location>
        <begin position="5"/>
        <end position="128"/>
    </location>
</feature>
<evidence type="ECO:0000256" key="1">
    <source>
        <dbReference type="ARBA" id="ARBA00005495"/>
    </source>
</evidence>
<protein>
    <submittedName>
        <fullName evidence="5">GFA family protein</fullName>
    </submittedName>
</protein>
<reference evidence="5 6" key="1">
    <citation type="submission" date="2020-08" db="EMBL/GenBank/DDBJ databases">
        <title>Genome sequence of Sphingomonas sediminicola KACC 15039T.</title>
        <authorList>
            <person name="Hyun D.-W."/>
            <person name="Bae J.-W."/>
        </authorList>
    </citation>
    <scope>NUCLEOTIDE SEQUENCE [LARGE SCALE GENOMIC DNA]</scope>
    <source>
        <strain evidence="5 6">KACC 15039</strain>
    </source>
</reference>
<evidence type="ECO:0000256" key="2">
    <source>
        <dbReference type="ARBA" id="ARBA00022723"/>
    </source>
</evidence>
<evidence type="ECO:0000256" key="3">
    <source>
        <dbReference type="ARBA" id="ARBA00022833"/>
    </source>
</evidence>
<dbReference type="InterPro" id="IPR011057">
    <property type="entry name" value="Mss4-like_sf"/>
</dbReference>
<dbReference type="Proteomes" id="UP000516105">
    <property type="component" value="Chromosome"/>
</dbReference>
<evidence type="ECO:0000259" key="4">
    <source>
        <dbReference type="PROSITE" id="PS51891"/>
    </source>
</evidence>
<dbReference type="PROSITE" id="PS51891">
    <property type="entry name" value="CENP_V_GFA"/>
    <property type="match status" value="1"/>
</dbReference>
<dbReference type="InterPro" id="IPR052355">
    <property type="entry name" value="CENP-V-like"/>
</dbReference>
<dbReference type="Gene3D" id="2.170.150.70">
    <property type="match status" value="1"/>
</dbReference>
<keyword evidence="6" id="KW-1185">Reference proteome</keyword>
<gene>
    <name evidence="5" type="ORF">H9L14_09415</name>
</gene>
<dbReference type="Pfam" id="PF04828">
    <property type="entry name" value="GFA"/>
    <property type="match status" value="1"/>
</dbReference>
<comment type="similarity">
    <text evidence="1">Belongs to the Gfa family.</text>
</comment>
<dbReference type="PANTHER" id="PTHR28620">
    <property type="entry name" value="CENTROMERE PROTEIN V"/>
    <property type="match status" value="1"/>
</dbReference>
<keyword evidence="2" id="KW-0479">Metal-binding</keyword>
<dbReference type="EMBL" id="CP060782">
    <property type="protein sequence ID" value="QNP44942.1"/>
    <property type="molecule type" value="Genomic_DNA"/>
</dbReference>
<dbReference type="PANTHER" id="PTHR28620:SF1">
    <property type="entry name" value="CENP-V_GFA DOMAIN-CONTAINING PROTEIN"/>
    <property type="match status" value="1"/>
</dbReference>
<dbReference type="RefSeq" id="WP_187707899.1">
    <property type="nucleotide sequence ID" value="NZ_CP060782.1"/>
</dbReference>
<organism evidence="5 6">
    <name type="scientific">Sphingomonas sediminicola</name>
    <dbReference type="NCBI Taxonomy" id="386874"/>
    <lineage>
        <taxon>Bacteria</taxon>
        <taxon>Pseudomonadati</taxon>
        <taxon>Pseudomonadota</taxon>
        <taxon>Alphaproteobacteria</taxon>
        <taxon>Sphingomonadales</taxon>
        <taxon>Sphingomonadaceae</taxon>
        <taxon>Sphingomonas</taxon>
    </lineage>
</organism>
<evidence type="ECO:0000313" key="5">
    <source>
        <dbReference type="EMBL" id="QNP44942.1"/>
    </source>
</evidence>
<accession>A0ABX6T550</accession>
<proteinExistence type="inferred from homology"/>
<name>A0ABX6T550_9SPHN</name>